<reference evidence="3 4" key="1">
    <citation type="submission" date="2017-07" db="EMBL/GenBank/DDBJ databases">
        <title>Paenibacillus herberti R33 genome sequencing and assembly.</title>
        <authorList>
            <person name="Su W."/>
        </authorList>
    </citation>
    <scope>NUCLEOTIDE SEQUENCE [LARGE SCALE GENOMIC DNA]</scope>
    <source>
        <strain evidence="3 4">R33</strain>
    </source>
</reference>
<dbReference type="EMBL" id="NMUQ01000002">
    <property type="protein sequence ID" value="OXM14233.1"/>
    <property type="molecule type" value="Genomic_DNA"/>
</dbReference>
<organism evidence="3 4">
    <name type="scientific">Paenibacillus herberti</name>
    <dbReference type="NCBI Taxonomy" id="1619309"/>
    <lineage>
        <taxon>Bacteria</taxon>
        <taxon>Bacillati</taxon>
        <taxon>Bacillota</taxon>
        <taxon>Bacilli</taxon>
        <taxon>Bacillales</taxon>
        <taxon>Paenibacillaceae</taxon>
        <taxon>Paenibacillus</taxon>
    </lineage>
</organism>
<comment type="caution">
    <text evidence="3">The sequence shown here is derived from an EMBL/GenBank/DDBJ whole genome shotgun (WGS) entry which is preliminary data.</text>
</comment>
<dbReference type="Pfam" id="PF14340">
    <property type="entry name" value="DUF4395"/>
    <property type="match status" value="1"/>
</dbReference>
<dbReference type="Proteomes" id="UP000215145">
    <property type="component" value="Unassembled WGS sequence"/>
</dbReference>
<keyword evidence="1" id="KW-1133">Transmembrane helix</keyword>
<gene>
    <name evidence="3" type="ORF">CGZ75_14820</name>
</gene>
<feature type="domain" description="DUF4395" evidence="2">
    <location>
        <begin position="2"/>
        <end position="44"/>
    </location>
</feature>
<sequence length="53" mass="5987">MSLILFALGWSVAGYIFLGMMFAAALAAILGYCIGCTIYFQFKQFRARQLNRE</sequence>
<dbReference type="AlphaFoldDB" id="A0A229NWB7"/>
<accession>A0A229NWB7</accession>
<keyword evidence="1" id="KW-0472">Membrane</keyword>
<protein>
    <recommendedName>
        <fullName evidence="2">DUF4395 domain-containing protein</fullName>
    </recommendedName>
</protein>
<evidence type="ECO:0000259" key="2">
    <source>
        <dbReference type="Pfam" id="PF14340"/>
    </source>
</evidence>
<feature type="transmembrane region" description="Helical" evidence="1">
    <location>
        <begin position="12"/>
        <end position="40"/>
    </location>
</feature>
<keyword evidence="1" id="KW-0812">Transmembrane</keyword>
<keyword evidence="4" id="KW-1185">Reference proteome</keyword>
<evidence type="ECO:0000313" key="3">
    <source>
        <dbReference type="EMBL" id="OXM14233.1"/>
    </source>
</evidence>
<dbReference type="InterPro" id="IPR025508">
    <property type="entry name" value="DUF4395"/>
</dbReference>
<proteinExistence type="predicted"/>
<name>A0A229NWB7_9BACL</name>
<evidence type="ECO:0000313" key="4">
    <source>
        <dbReference type="Proteomes" id="UP000215145"/>
    </source>
</evidence>
<evidence type="ECO:0000256" key="1">
    <source>
        <dbReference type="SAM" id="Phobius"/>
    </source>
</evidence>